<accession>A0A6M3M5Z1</accession>
<sequence length="155" mass="17293">MPIKEKEREITVFDRRWKVKKFDALTGSYIALKLVSKISHVAFEIASGREINTVVMAMSIANEIGSLTKQEFSEIQGECLRVCSLVQVVGDKTVDTPVRLPDGRWAIGDLEDDALLVMTLISHVLLFNLTSFFDGNALKESAKTFEGLIPFDVKT</sequence>
<organism evidence="1">
    <name type="scientific">viral metagenome</name>
    <dbReference type="NCBI Taxonomy" id="1070528"/>
    <lineage>
        <taxon>unclassified sequences</taxon>
        <taxon>metagenomes</taxon>
        <taxon>organismal metagenomes</taxon>
    </lineage>
</organism>
<name>A0A6M3M5Z1_9ZZZZ</name>
<proteinExistence type="predicted"/>
<dbReference type="Pfam" id="PF21822">
    <property type="entry name" value="Phage_TAC_15"/>
    <property type="match status" value="1"/>
</dbReference>
<evidence type="ECO:0000313" key="1">
    <source>
        <dbReference type="EMBL" id="QJB02594.1"/>
    </source>
</evidence>
<gene>
    <name evidence="1" type="ORF">MM171B01159_0012</name>
</gene>
<dbReference type="InterPro" id="IPR049156">
    <property type="entry name" value="Phage_chap_TAC_15-like"/>
</dbReference>
<dbReference type="EMBL" id="MT143794">
    <property type="protein sequence ID" value="QJB02594.1"/>
    <property type="molecule type" value="Genomic_DNA"/>
</dbReference>
<protein>
    <submittedName>
        <fullName evidence="1">Uncharacterized protein</fullName>
    </submittedName>
</protein>
<dbReference type="AlphaFoldDB" id="A0A6M3M5Z1"/>
<reference evidence="1" key="1">
    <citation type="submission" date="2020-03" db="EMBL/GenBank/DDBJ databases">
        <title>The deep terrestrial virosphere.</title>
        <authorList>
            <person name="Holmfeldt K."/>
            <person name="Nilsson E."/>
            <person name="Simone D."/>
            <person name="Lopez-Fernandez M."/>
            <person name="Wu X."/>
            <person name="de Brujin I."/>
            <person name="Lundin D."/>
            <person name="Andersson A."/>
            <person name="Bertilsson S."/>
            <person name="Dopson M."/>
        </authorList>
    </citation>
    <scope>NUCLEOTIDE SEQUENCE</scope>
    <source>
        <strain evidence="1">MM171B01159</strain>
    </source>
</reference>